<evidence type="ECO:0000256" key="2">
    <source>
        <dbReference type="ARBA" id="ARBA00009695"/>
    </source>
</evidence>
<keyword evidence="4 5" id="KW-0963">Cytoplasm</keyword>
<dbReference type="STRING" id="679937.Bcop_0602"/>
<feature type="domain" description="RecX second three-helical" evidence="6">
    <location>
        <begin position="56"/>
        <end position="97"/>
    </location>
</feature>
<dbReference type="Proteomes" id="UP000018439">
    <property type="component" value="Chromosome"/>
</dbReference>
<organism evidence="8 9">
    <name type="scientific">Bacteroides coprosuis DSM 18011</name>
    <dbReference type="NCBI Taxonomy" id="679937"/>
    <lineage>
        <taxon>Bacteria</taxon>
        <taxon>Pseudomonadati</taxon>
        <taxon>Bacteroidota</taxon>
        <taxon>Bacteroidia</taxon>
        <taxon>Bacteroidales</taxon>
        <taxon>Bacteroidaceae</taxon>
        <taxon>Bacteroides</taxon>
    </lineage>
</organism>
<evidence type="ECO:0000256" key="1">
    <source>
        <dbReference type="ARBA" id="ARBA00004496"/>
    </source>
</evidence>
<dbReference type="HAMAP" id="MF_01114">
    <property type="entry name" value="RecX"/>
    <property type="match status" value="1"/>
</dbReference>
<dbReference type="AlphaFoldDB" id="F3ZS14"/>
<protein>
    <recommendedName>
        <fullName evidence="3 5">Regulatory protein RecX</fullName>
    </recommendedName>
</protein>
<name>F3ZS14_9BACE</name>
<evidence type="ECO:0000313" key="8">
    <source>
        <dbReference type="EMBL" id="EGJ70820.1"/>
    </source>
</evidence>
<reference evidence="8 9" key="1">
    <citation type="journal article" date="2011" name="Stand. Genomic Sci.">
        <title>Non-contiguous finished genome sequence of Bacteroides coprosuis type strain (PC139).</title>
        <authorList>
            <person name="Land M."/>
            <person name="Held B."/>
            <person name="Gronow S."/>
            <person name="Abt B."/>
            <person name="Lucas S."/>
            <person name="Del Rio T.G."/>
            <person name="Nolan M."/>
            <person name="Tice H."/>
            <person name="Cheng J.F."/>
            <person name="Pitluck S."/>
            <person name="Liolios K."/>
            <person name="Pagani I."/>
            <person name="Ivanova N."/>
            <person name="Mavromatis K."/>
            <person name="Mikhailova N."/>
            <person name="Pati A."/>
            <person name="Tapia R."/>
            <person name="Han C."/>
            <person name="Goodwin L."/>
            <person name="Chen A."/>
            <person name="Palaniappan K."/>
            <person name="Hauser L."/>
            <person name="Brambilla E.M."/>
            <person name="Rohde M."/>
            <person name="Goker M."/>
            <person name="Detter J.C."/>
            <person name="Woyke T."/>
            <person name="Bristow J."/>
            <person name="Eisen J.A."/>
            <person name="Markowitz V."/>
            <person name="Hugenholtz P."/>
            <person name="Kyrpides N.C."/>
            <person name="Klenk H.P."/>
            <person name="Lapidus A."/>
        </authorList>
    </citation>
    <scope>NUCLEOTIDE SEQUENCE</scope>
    <source>
        <strain evidence="8 9">DSM 18011</strain>
    </source>
</reference>
<gene>
    <name evidence="5" type="primary">recX</name>
    <name evidence="8" type="ORF">Bcop_0602</name>
</gene>
<evidence type="ECO:0000256" key="4">
    <source>
        <dbReference type="ARBA" id="ARBA00022490"/>
    </source>
</evidence>
<evidence type="ECO:0000313" key="9">
    <source>
        <dbReference type="Proteomes" id="UP000018439"/>
    </source>
</evidence>
<dbReference type="Pfam" id="PF02631">
    <property type="entry name" value="RecX_HTH2"/>
    <property type="match status" value="1"/>
</dbReference>
<comment type="similarity">
    <text evidence="2 5">Belongs to the RecX family.</text>
</comment>
<evidence type="ECO:0000256" key="5">
    <source>
        <dbReference type="HAMAP-Rule" id="MF_01114"/>
    </source>
</evidence>
<dbReference type="eggNOG" id="COG2137">
    <property type="taxonomic scope" value="Bacteria"/>
</dbReference>
<keyword evidence="9" id="KW-1185">Reference proteome</keyword>
<dbReference type="InterPro" id="IPR053924">
    <property type="entry name" value="RecX_HTH_2nd"/>
</dbReference>
<proteinExistence type="inferred from homology"/>
<dbReference type="GO" id="GO:0006282">
    <property type="term" value="P:regulation of DNA repair"/>
    <property type="evidence" value="ECO:0007669"/>
    <property type="project" value="UniProtKB-UniRule"/>
</dbReference>
<dbReference type="GO" id="GO:0005737">
    <property type="term" value="C:cytoplasm"/>
    <property type="evidence" value="ECO:0007669"/>
    <property type="project" value="UniProtKB-SubCell"/>
</dbReference>
<dbReference type="HOGENOM" id="CLU_066607_5_2_10"/>
<dbReference type="InterPro" id="IPR053925">
    <property type="entry name" value="RecX_HTH_3rd"/>
</dbReference>
<sequence>MKGKISVDEALNQVASYCSIAERCKSDIEKKLSMWELDKEDLNSIFEYLEKENFLNESRYASAYVNDKYRFAKWGKKKIAQSLYLKGLDNNMIQESLRTIDKDVYINNLKSILEVKKRSVKAKNSFELNQKLARFALGRGFEYDDIMHVLPDLEDDY</sequence>
<dbReference type="Pfam" id="PF21981">
    <property type="entry name" value="RecX_HTH3"/>
    <property type="match status" value="1"/>
</dbReference>
<dbReference type="OrthoDB" id="1523826at2"/>
<dbReference type="EMBL" id="CM001167">
    <property type="protein sequence ID" value="EGJ70820.1"/>
    <property type="molecule type" value="Genomic_DNA"/>
</dbReference>
<evidence type="ECO:0000259" key="6">
    <source>
        <dbReference type="Pfam" id="PF02631"/>
    </source>
</evidence>
<dbReference type="PANTHER" id="PTHR33602">
    <property type="entry name" value="REGULATORY PROTEIN RECX FAMILY PROTEIN"/>
    <property type="match status" value="1"/>
</dbReference>
<comment type="function">
    <text evidence="5">Modulates RecA activity.</text>
</comment>
<dbReference type="InterPro" id="IPR003783">
    <property type="entry name" value="Regulatory_RecX"/>
</dbReference>
<evidence type="ECO:0000256" key="3">
    <source>
        <dbReference type="ARBA" id="ARBA00018111"/>
    </source>
</evidence>
<accession>F3ZS14</accession>
<dbReference type="InterPro" id="IPR036388">
    <property type="entry name" value="WH-like_DNA-bd_sf"/>
</dbReference>
<dbReference type="PANTHER" id="PTHR33602:SF1">
    <property type="entry name" value="REGULATORY PROTEIN RECX FAMILY PROTEIN"/>
    <property type="match status" value="1"/>
</dbReference>
<evidence type="ECO:0000259" key="7">
    <source>
        <dbReference type="Pfam" id="PF21981"/>
    </source>
</evidence>
<feature type="domain" description="RecX third three-helical" evidence="7">
    <location>
        <begin position="105"/>
        <end position="150"/>
    </location>
</feature>
<comment type="subcellular location">
    <subcellularLocation>
        <location evidence="1 5">Cytoplasm</location>
    </subcellularLocation>
</comment>
<dbReference type="Gene3D" id="1.10.10.10">
    <property type="entry name" value="Winged helix-like DNA-binding domain superfamily/Winged helix DNA-binding domain"/>
    <property type="match status" value="2"/>
</dbReference>